<accession>A0ABZ0YV56</accession>
<dbReference type="Proteomes" id="UP001327459">
    <property type="component" value="Chromosome"/>
</dbReference>
<evidence type="ECO:0000256" key="3">
    <source>
        <dbReference type="ARBA" id="ARBA00023136"/>
    </source>
</evidence>
<dbReference type="SUPFAM" id="SSF56925">
    <property type="entry name" value="OMPA-like"/>
    <property type="match status" value="3"/>
</dbReference>
<protein>
    <submittedName>
        <fullName evidence="6">Outer membrane beta-barrel protein</fullName>
    </submittedName>
</protein>
<organism evidence="6 7">
    <name type="scientific">Guyparkeria halophila</name>
    <dbReference type="NCBI Taxonomy" id="47960"/>
    <lineage>
        <taxon>Bacteria</taxon>
        <taxon>Pseudomonadati</taxon>
        <taxon>Pseudomonadota</taxon>
        <taxon>Gammaproteobacteria</taxon>
        <taxon>Chromatiales</taxon>
        <taxon>Thioalkalibacteraceae</taxon>
        <taxon>Guyparkeria</taxon>
    </lineage>
</organism>
<evidence type="ECO:0000259" key="5">
    <source>
        <dbReference type="Pfam" id="PF13505"/>
    </source>
</evidence>
<dbReference type="PANTHER" id="PTHR34001:SF3">
    <property type="entry name" value="BLL7405 PROTEIN"/>
    <property type="match status" value="1"/>
</dbReference>
<feature type="domain" description="Outer membrane protein beta-barrel" evidence="5">
    <location>
        <begin position="485"/>
        <end position="680"/>
    </location>
</feature>
<dbReference type="Pfam" id="PF13505">
    <property type="entry name" value="OMP_b-brl"/>
    <property type="match status" value="2"/>
</dbReference>
<dbReference type="RefSeq" id="WP_322520660.1">
    <property type="nucleotide sequence ID" value="NZ_CP140153.1"/>
</dbReference>
<feature type="signal peptide" evidence="4">
    <location>
        <begin position="1"/>
        <end position="25"/>
    </location>
</feature>
<evidence type="ECO:0000256" key="2">
    <source>
        <dbReference type="ARBA" id="ARBA00022729"/>
    </source>
</evidence>
<feature type="domain" description="Outer membrane protein beta-barrel" evidence="5">
    <location>
        <begin position="696"/>
        <end position="892"/>
    </location>
</feature>
<keyword evidence="2 4" id="KW-0732">Signal</keyword>
<dbReference type="Pfam" id="PF10082">
    <property type="entry name" value="BBP2_2"/>
    <property type="match status" value="1"/>
</dbReference>
<sequence>MSSRLSRSIAMALGVVSVGPLTAYAQDEVPLPAKPGAAPLAAAESSAAPRSGLAAGGFLFFPQLTVTTLYDTNIFGVNGSVPVNKGDPDARGLITDETADTVGIFTPSLAVRSDWDSHELNFNAGADLARYRDNSDENYDDFWLNTDGRYDINTVSNVFGGLGYSRSHEDRTSPEGEAGVEPVTYDSLDAHGGYARRIGRTVLRVGGTAQRLDYDSGINADGTSINHDDRDRDIYALGARLTYLRSPQIQPFVQASTETRRYRDSRDDLDYQRDSDGQRLALGATFDSGAGVSGEVYGGLLYQDFDDPRFSSITTPDVGAQVNWQVTPFTRLRGAIDRSLEETTYALSAAPGDVASSYLYTRAEASVEHRLTPRMTLSALASYGQVDYQEVDRTDDLIGAGVGVEYKLTKNLLLQFDYRHFQRDSDFRDPFNENRGQFTGDLFDGNYQRDQFYLRLKALLYPVREPAVVAGTFSGLADTRGTGLGGGFYAGAQAGVSGMATDTSGPRGERGTDTATMVGRGWNTGLFAGWGLTTADHWYGGIELEGARSAADWDHGKNKPDSRTFSLDMNDSLGASLRGGRVLANGALLFGRLGMVRSEFDTFYQANDAPQNAADGSDDQTGIRYGVGVDVPAGKHLFWRMGYSITDYDGYDVVFDTTPDGVERFETREGLFRLGLGWRFGAQDYAPIDPTEGDIGGFYAGAQVGHTLLTSDMDAEHFDSGDGPYRLQASFGNDGVSTGVFAGYGWQWDRIYLGLELDVENSGAEWQHVREPTGRQFSAEQKGGQALSARLGYQLDNGTLLYARLGKARSQFNYRYRKGENLDNDVNRDVSEIGTRIGLGAELPLTPNTFVRLDYNRTDYGDIDFATTHDNTDTVSLDNEIDQFRLGVGFRF</sequence>
<dbReference type="InterPro" id="IPR011250">
    <property type="entry name" value="OMP/PagP_B-barrel"/>
</dbReference>
<dbReference type="Gene3D" id="2.40.160.20">
    <property type="match status" value="3"/>
</dbReference>
<dbReference type="InterPro" id="IPR018759">
    <property type="entry name" value="BBP2_2"/>
</dbReference>
<reference evidence="6 7" key="1">
    <citation type="submission" date="2023-11" db="EMBL/GenBank/DDBJ databases">
        <title>MicrobeMod: A computational toolkit for identifying prokaryotic methylation and restriction-modification with nanopore sequencing.</title>
        <authorList>
            <person name="Crits-Christoph A."/>
            <person name="Kang S.C."/>
            <person name="Lee H."/>
            <person name="Ostrov N."/>
        </authorList>
    </citation>
    <scope>NUCLEOTIDE SEQUENCE [LARGE SCALE GENOMIC DNA]</scope>
    <source>
        <strain evidence="6 7">ATCC 49870</strain>
    </source>
</reference>
<evidence type="ECO:0000313" key="7">
    <source>
        <dbReference type="Proteomes" id="UP001327459"/>
    </source>
</evidence>
<comment type="subcellular location">
    <subcellularLocation>
        <location evidence="1">Membrane</location>
    </subcellularLocation>
</comment>
<keyword evidence="3" id="KW-0472">Membrane</keyword>
<gene>
    <name evidence="6" type="ORF">SR882_07635</name>
</gene>
<evidence type="ECO:0000313" key="6">
    <source>
        <dbReference type="EMBL" id="WQH15633.1"/>
    </source>
</evidence>
<dbReference type="PANTHER" id="PTHR34001">
    <property type="entry name" value="BLL7405 PROTEIN"/>
    <property type="match status" value="1"/>
</dbReference>
<evidence type="ECO:0000256" key="1">
    <source>
        <dbReference type="ARBA" id="ARBA00004370"/>
    </source>
</evidence>
<dbReference type="EMBL" id="CP140153">
    <property type="protein sequence ID" value="WQH15633.1"/>
    <property type="molecule type" value="Genomic_DNA"/>
</dbReference>
<dbReference type="InterPro" id="IPR051692">
    <property type="entry name" value="OMP-like"/>
</dbReference>
<name>A0ABZ0YV56_9GAMM</name>
<evidence type="ECO:0000256" key="4">
    <source>
        <dbReference type="SAM" id="SignalP"/>
    </source>
</evidence>
<proteinExistence type="predicted"/>
<keyword evidence="7" id="KW-1185">Reference proteome</keyword>
<feature type="chain" id="PRO_5047274684" evidence="4">
    <location>
        <begin position="26"/>
        <end position="892"/>
    </location>
</feature>
<dbReference type="InterPro" id="IPR027385">
    <property type="entry name" value="Beta-barrel_OMP"/>
</dbReference>